<comment type="function">
    <text evidence="2">Pyridoxal 5'-phosphate (PLP)-binding protein, which is involved in PLP homeostasis.</text>
</comment>
<sequence>MDTFIAENLAWIQAEISRAANSAQRNSEDVRIIAVTKTAESDILPLLIQAGIRDAAENRWQVAREKFQHGAAADLQWHFIGSLQTNKVKYVVPHFSWIHSVDRMELASAISHEAVKRNRHVSLLLQVNIAEEAQKHGLRVDEVLSVAEQVVTLPNVMLRGLMTMAPLCENPDDTRPVFRALRDLQRDLQMKMSLEDFDQLSMGMSQDFRIAVEEGSTMVRIGRRLVQPFSEQAEGGH</sequence>
<protein>
    <recommendedName>
        <fullName evidence="2">Pyridoxal phosphate homeostasis protein</fullName>
        <shortName evidence="2">PLP homeostasis protein</shortName>
    </recommendedName>
</protein>
<name>A0ABY6YY70_9BACL</name>
<dbReference type="RefSeq" id="WP_268042804.1">
    <property type="nucleotide sequence ID" value="NZ_CP104064.1"/>
</dbReference>
<dbReference type="InterPro" id="IPR001608">
    <property type="entry name" value="Ala_racemase_N"/>
</dbReference>
<evidence type="ECO:0000256" key="3">
    <source>
        <dbReference type="RuleBase" id="RU004514"/>
    </source>
</evidence>
<evidence type="ECO:0000256" key="2">
    <source>
        <dbReference type="HAMAP-Rule" id="MF_02087"/>
    </source>
</evidence>
<dbReference type="EMBL" id="CP104064">
    <property type="protein sequence ID" value="WAH35521.1"/>
    <property type="molecule type" value="Genomic_DNA"/>
</dbReference>
<dbReference type="SUPFAM" id="SSF51419">
    <property type="entry name" value="PLP-binding barrel"/>
    <property type="match status" value="1"/>
</dbReference>
<proteinExistence type="inferred from homology"/>
<organism evidence="5 6">
    <name type="scientific">Alicyclobacillus dauci</name>
    <dbReference type="NCBI Taxonomy" id="1475485"/>
    <lineage>
        <taxon>Bacteria</taxon>
        <taxon>Bacillati</taxon>
        <taxon>Bacillota</taxon>
        <taxon>Bacilli</taxon>
        <taxon>Bacillales</taxon>
        <taxon>Alicyclobacillaceae</taxon>
        <taxon>Alicyclobacillus</taxon>
    </lineage>
</organism>
<evidence type="ECO:0000313" key="6">
    <source>
        <dbReference type="Proteomes" id="UP001164803"/>
    </source>
</evidence>
<keyword evidence="6" id="KW-1185">Reference proteome</keyword>
<dbReference type="PANTHER" id="PTHR10146:SF14">
    <property type="entry name" value="PYRIDOXAL PHOSPHATE HOMEOSTASIS PROTEIN"/>
    <property type="match status" value="1"/>
</dbReference>
<evidence type="ECO:0000256" key="1">
    <source>
        <dbReference type="ARBA" id="ARBA00022898"/>
    </source>
</evidence>
<reference evidence="5" key="1">
    <citation type="submission" date="2022-08" db="EMBL/GenBank/DDBJ databases">
        <title>Alicyclobacillus dauci DSM2870, complete genome.</title>
        <authorList>
            <person name="Wang Q."/>
            <person name="Cai R."/>
            <person name="Wang Z."/>
        </authorList>
    </citation>
    <scope>NUCLEOTIDE SEQUENCE</scope>
    <source>
        <strain evidence="5">DSM 28700</strain>
    </source>
</reference>
<accession>A0ABY6YY70</accession>
<dbReference type="Gene3D" id="3.20.20.10">
    <property type="entry name" value="Alanine racemase"/>
    <property type="match status" value="1"/>
</dbReference>
<dbReference type="PROSITE" id="PS01211">
    <property type="entry name" value="UPF0001"/>
    <property type="match status" value="1"/>
</dbReference>
<dbReference type="CDD" id="cd00635">
    <property type="entry name" value="PLPDE_III_YBL036c_like"/>
    <property type="match status" value="1"/>
</dbReference>
<feature type="modified residue" description="N6-(pyridoxal phosphate)lysine" evidence="2">
    <location>
        <position position="37"/>
    </location>
</feature>
<dbReference type="PANTHER" id="PTHR10146">
    <property type="entry name" value="PROLINE SYNTHETASE CO-TRANSCRIBED BACTERIAL HOMOLOG PROTEIN"/>
    <property type="match status" value="1"/>
</dbReference>
<dbReference type="Proteomes" id="UP001164803">
    <property type="component" value="Chromosome"/>
</dbReference>
<evidence type="ECO:0000313" key="5">
    <source>
        <dbReference type="EMBL" id="WAH35521.1"/>
    </source>
</evidence>
<dbReference type="PIRSF" id="PIRSF004848">
    <property type="entry name" value="YBL036c_PLPDEIII"/>
    <property type="match status" value="1"/>
</dbReference>
<dbReference type="InterPro" id="IPR029066">
    <property type="entry name" value="PLP-binding_barrel"/>
</dbReference>
<feature type="domain" description="Alanine racemase N-terminal" evidence="4">
    <location>
        <begin position="12"/>
        <end position="222"/>
    </location>
</feature>
<dbReference type="InterPro" id="IPR011078">
    <property type="entry name" value="PyrdxlP_homeostasis"/>
</dbReference>
<dbReference type="NCBIfam" id="TIGR00044">
    <property type="entry name" value="YggS family pyridoxal phosphate-dependent enzyme"/>
    <property type="match status" value="1"/>
</dbReference>
<keyword evidence="1 2" id="KW-0663">Pyridoxal phosphate</keyword>
<evidence type="ECO:0000259" key="4">
    <source>
        <dbReference type="Pfam" id="PF01168"/>
    </source>
</evidence>
<dbReference type="Pfam" id="PF01168">
    <property type="entry name" value="Ala_racemase_N"/>
    <property type="match status" value="1"/>
</dbReference>
<dbReference type="HAMAP" id="MF_02087">
    <property type="entry name" value="PLP_homeostasis"/>
    <property type="match status" value="1"/>
</dbReference>
<comment type="similarity">
    <text evidence="2 3">Belongs to the pyridoxal phosphate-binding protein YggS/PROSC family.</text>
</comment>
<gene>
    <name evidence="5" type="ORF">NZD86_14620</name>
</gene>